<dbReference type="OrthoDB" id="194358at2759"/>
<dbReference type="RefSeq" id="XP_033533319.1">
    <property type="nucleotide sequence ID" value="XM_033680731.1"/>
</dbReference>
<dbReference type="SUPFAM" id="SSF53474">
    <property type="entry name" value="alpha/beta-Hydrolases"/>
    <property type="match status" value="1"/>
</dbReference>
<organism evidence="9">
    <name type="scientific">Eremomyces bilateralis CBS 781.70</name>
    <dbReference type="NCBI Taxonomy" id="1392243"/>
    <lineage>
        <taxon>Eukaryota</taxon>
        <taxon>Fungi</taxon>
        <taxon>Dikarya</taxon>
        <taxon>Ascomycota</taxon>
        <taxon>Pezizomycotina</taxon>
        <taxon>Dothideomycetes</taxon>
        <taxon>Dothideomycetes incertae sedis</taxon>
        <taxon>Eremomycetales</taxon>
        <taxon>Eremomycetaceae</taxon>
        <taxon>Eremomyces</taxon>
    </lineage>
</organism>
<dbReference type="Pfam" id="PF00023">
    <property type="entry name" value="Ank"/>
    <property type="match status" value="1"/>
</dbReference>
<evidence type="ECO:0000313" key="11">
    <source>
        <dbReference type="RefSeq" id="XP_033533319.1"/>
    </source>
</evidence>
<evidence type="ECO:0000313" key="10">
    <source>
        <dbReference type="Proteomes" id="UP000504638"/>
    </source>
</evidence>
<dbReference type="Gene3D" id="1.25.40.20">
    <property type="entry name" value="Ankyrin repeat-containing domain"/>
    <property type="match status" value="1"/>
</dbReference>
<dbReference type="SUPFAM" id="SSF48403">
    <property type="entry name" value="Ankyrin repeat"/>
    <property type="match status" value="1"/>
</dbReference>
<dbReference type="Proteomes" id="UP000504638">
    <property type="component" value="Unplaced"/>
</dbReference>
<keyword evidence="6" id="KW-0378">Hydrolase</keyword>
<evidence type="ECO:0000259" key="8">
    <source>
        <dbReference type="Pfam" id="PF24883"/>
    </source>
</evidence>
<dbReference type="Gene3D" id="3.40.50.300">
    <property type="entry name" value="P-loop containing nucleotide triphosphate hydrolases"/>
    <property type="match status" value="1"/>
</dbReference>
<evidence type="ECO:0000256" key="3">
    <source>
        <dbReference type="ARBA" id="ARBA00022737"/>
    </source>
</evidence>
<protein>
    <recommendedName>
        <fullName evidence="2 6">GPI inositol-deacylase</fullName>
        <ecNumber evidence="6">3.1.-.-</ecNumber>
    </recommendedName>
</protein>
<gene>
    <name evidence="9 11" type="ORF">P152DRAFT_466946</name>
</gene>
<dbReference type="InterPro" id="IPR012908">
    <property type="entry name" value="PGAP1-ab_dom-like"/>
</dbReference>
<dbReference type="SUPFAM" id="SSF52540">
    <property type="entry name" value="P-loop containing nucleoside triphosphate hydrolases"/>
    <property type="match status" value="1"/>
</dbReference>
<dbReference type="Pfam" id="PF07819">
    <property type="entry name" value="PGAP1"/>
    <property type="match status" value="1"/>
</dbReference>
<dbReference type="InterPro" id="IPR029058">
    <property type="entry name" value="AB_hydrolase_fold"/>
</dbReference>
<evidence type="ECO:0000256" key="2">
    <source>
        <dbReference type="ARBA" id="ARBA00015856"/>
    </source>
</evidence>
<keyword evidence="6" id="KW-0653">Protein transport</keyword>
<dbReference type="Pfam" id="PF24883">
    <property type="entry name" value="NPHP3_N"/>
    <property type="match status" value="1"/>
</dbReference>
<dbReference type="InterPro" id="IPR050889">
    <property type="entry name" value="Dendritic_Spine_Reg/Scaffold"/>
</dbReference>
<feature type="domain" description="GPI inositol-deacylase PGAP1-like alpha/beta" evidence="7">
    <location>
        <begin position="64"/>
        <end position="160"/>
    </location>
</feature>
<keyword evidence="4 5" id="KW-0040">ANK repeat</keyword>
<dbReference type="Pfam" id="PF12796">
    <property type="entry name" value="Ank_2"/>
    <property type="match status" value="3"/>
</dbReference>
<keyword evidence="6" id="KW-0813">Transport</keyword>
<comment type="subcellular location">
    <subcellularLocation>
        <location evidence="6">Endoplasmic reticulum membrane</location>
    </subcellularLocation>
</comment>
<keyword evidence="6" id="KW-0472">Membrane</keyword>
<dbReference type="InterPro" id="IPR002110">
    <property type="entry name" value="Ankyrin_rpt"/>
</dbReference>
<dbReference type="Gene3D" id="3.40.50.1820">
    <property type="entry name" value="alpha/beta hydrolase"/>
    <property type="match status" value="1"/>
</dbReference>
<evidence type="ECO:0000256" key="6">
    <source>
        <dbReference type="RuleBase" id="RU365011"/>
    </source>
</evidence>
<dbReference type="EMBL" id="ML975160">
    <property type="protein sequence ID" value="KAF1811688.1"/>
    <property type="molecule type" value="Genomic_DNA"/>
</dbReference>
<comment type="function">
    <text evidence="1 6">Involved in inositol deacylation of GPI-anchored proteins which plays important roles in the quality control and ER-associated degradation of GPI-anchored proteins.</text>
</comment>
<dbReference type="PROSITE" id="PS50297">
    <property type="entry name" value="ANK_REP_REGION"/>
    <property type="match status" value="2"/>
</dbReference>
<feature type="repeat" description="ANK" evidence="5">
    <location>
        <begin position="969"/>
        <end position="991"/>
    </location>
</feature>
<reference evidence="9 11" key="1">
    <citation type="submission" date="2020-01" db="EMBL/GenBank/DDBJ databases">
        <authorList>
            <consortium name="DOE Joint Genome Institute"/>
            <person name="Haridas S."/>
            <person name="Albert R."/>
            <person name="Binder M."/>
            <person name="Bloem J."/>
            <person name="Labutti K."/>
            <person name="Salamov A."/>
            <person name="Andreopoulos B."/>
            <person name="Baker S.E."/>
            <person name="Barry K."/>
            <person name="Bills G."/>
            <person name="Bluhm B.H."/>
            <person name="Cannon C."/>
            <person name="Castanera R."/>
            <person name="Culley D.E."/>
            <person name="Daum C."/>
            <person name="Ezra D."/>
            <person name="Gonzalez J.B."/>
            <person name="Henrissat B."/>
            <person name="Kuo A."/>
            <person name="Liang C."/>
            <person name="Lipzen A."/>
            <person name="Lutzoni F."/>
            <person name="Magnuson J."/>
            <person name="Mondo S."/>
            <person name="Nolan M."/>
            <person name="Ohm R."/>
            <person name="Pangilinan J."/>
            <person name="Park H.-J."/>
            <person name="Ramirez L."/>
            <person name="Alfaro M."/>
            <person name="Sun H."/>
            <person name="Tritt A."/>
            <person name="Yoshinaga Y."/>
            <person name="Zwiers L.-H."/>
            <person name="Turgeon B.G."/>
            <person name="Goodwin S.B."/>
            <person name="Spatafora J.W."/>
            <person name="Crous P.W."/>
            <person name="Grigoriev I.V."/>
        </authorList>
    </citation>
    <scope>NUCLEOTIDE SEQUENCE</scope>
    <source>
        <strain evidence="9 11">CBS 781.70</strain>
    </source>
</reference>
<evidence type="ECO:0000256" key="5">
    <source>
        <dbReference type="PROSITE-ProRule" id="PRU00023"/>
    </source>
</evidence>
<dbReference type="EC" id="3.1.-.-" evidence="6"/>
<dbReference type="SMART" id="SM00248">
    <property type="entry name" value="ANK"/>
    <property type="match status" value="10"/>
</dbReference>
<sequence length="1171" mass="130105">MAASSPIKCDILIINIIAVHGLNGGAYTTWTHDNGTFWLQDFLPKLLPGCRVYTYGYPSQFAFSKSLAEVQEYSRLLLSSIRDEYENWDLGSRTIIFVCHSLGGIVFKQALVIAHEDDVVYGEILKSIAGVVFLGTPHNGSGVANFANTVGKIINAIITTASSGVQTRAIRTDLFNYLKYDSKALKDLDVSVRNRFHDLTVVSFCETEQESPFPFPIVDKYSSTLGIPGEEIIPLGENHRSICRFGGETESYKNVSRSLRRIARNALAREQAFKRTSIPSSDRTLDDSEKTCFKQLGVFDVADVKRISPSPAKGTCQWILGHPRFVCWLDQTENTLLWLTGRPGCGKTIMSLFLAKQLEEARSNRAPSNVCVFFCNDRLSAEDILNGLIFQIISRHRSLIRHVKREFEIQGQHMFRSFTTLWNLLVKIATDPKSATTSIIIDALDECKKITRDNLLLSIRDFTNTSSDSTGSKQHVKFILTGRPELVHLEKSVGNVAEHEIVIDEGQTGYDRDLRIFIQQRLDEICQRHNLSHETMELLRQSLYSKAGQTFLLLASKKDIQNIITQIPPALEKTYLCFLSEIPSKYISKALMLLKLIINIAFAIDATHRTLGEVTSNCQPAILLTIQVMLVHPSAKEFLLQRKSAGGDFPAIYAISEEESAALTASACMHYLLLKDFSVDLFELETSPTESNSDYSDMIEGSVVSIPYGSFWNEGTDDLDAFGLFKDPGLLDAEICQALVSKYALYQYASLHWTEHFALCETTAPVELRETAKKLLDTETLNCSNWLRVFSAEFDAIGRSIPNKPDKVTLAAYFGLHETLNDLVSSDKSIPPVQRDQALFWAAHEGHVRNVSILLGVDADPNARSSNRETALIAAARNNHLNCVVTLLADQQTHLNIRGPKGRTALAFSCSSGHDQVVKELLSRNDCMTEEEDDSGATALFWAIGGSYISIVSELANLPTVDINHRDKKGRTPLSWAAGDGMEEVVKVLLNMRDIDSNLEDSNGRSPLSWAAGNGCTAAVRVLLRNNEVDKASLDKDQRNAISWASAGGHSDTLRMLLNRGCPGVDIKDVDGWTPLAWAIQNDSPGTVEVLLSSGSVNLEQSDHSGRTPLFWAVEYGHIEVIRILLREGADPERQSHKGETPLIRAEKVGRADISDELLNHNYDLRAENKQ</sequence>
<keyword evidence="3" id="KW-0677">Repeat</keyword>
<name>A0A6G1G0Z3_9PEZI</name>
<feature type="repeat" description="ANK" evidence="5">
    <location>
        <begin position="1105"/>
        <end position="1137"/>
    </location>
</feature>
<dbReference type="InterPro" id="IPR056884">
    <property type="entry name" value="NPHP3-like_N"/>
</dbReference>
<dbReference type="AlphaFoldDB" id="A0A6G1G0Z3"/>
<evidence type="ECO:0000256" key="1">
    <source>
        <dbReference type="ARBA" id="ARBA00003496"/>
    </source>
</evidence>
<proteinExistence type="inferred from homology"/>
<evidence type="ECO:0000313" key="9">
    <source>
        <dbReference type="EMBL" id="KAF1811688.1"/>
    </source>
</evidence>
<dbReference type="GeneID" id="54421301"/>
<dbReference type="PANTHER" id="PTHR24166:SF48">
    <property type="entry name" value="PROTEIN VAPYRIN"/>
    <property type="match status" value="1"/>
</dbReference>
<comment type="similarity">
    <text evidence="6">Belongs to the GPI inositol-deacylase family.</text>
</comment>
<dbReference type="PANTHER" id="PTHR24166">
    <property type="entry name" value="ROLLING PEBBLES, ISOFORM B"/>
    <property type="match status" value="1"/>
</dbReference>
<dbReference type="PROSITE" id="PS50088">
    <property type="entry name" value="ANK_REPEAT"/>
    <property type="match status" value="3"/>
</dbReference>
<feature type="repeat" description="ANK" evidence="5">
    <location>
        <begin position="1138"/>
        <end position="1170"/>
    </location>
</feature>
<dbReference type="InterPro" id="IPR036770">
    <property type="entry name" value="Ankyrin_rpt-contain_sf"/>
</dbReference>
<evidence type="ECO:0000256" key="4">
    <source>
        <dbReference type="ARBA" id="ARBA00023043"/>
    </source>
</evidence>
<keyword evidence="6" id="KW-0256">Endoplasmic reticulum</keyword>
<keyword evidence="10" id="KW-1185">Reference proteome</keyword>
<dbReference type="InterPro" id="IPR027417">
    <property type="entry name" value="P-loop_NTPase"/>
</dbReference>
<evidence type="ECO:0000259" key="7">
    <source>
        <dbReference type="Pfam" id="PF07819"/>
    </source>
</evidence>
<reference evidence="11" key="2">
    <citation type="submission" date="2020-04" db="EMBL/GenBank/DDBJ databases">
        <authorList>
            <consortium name="NCBI Genome Project"/>
        </authorList>
    </citation>
    <scope>NUCLEOTIDE SEQUENCE</scope>
    <source>
        <strain evidence="11">CBS 781.70</strain>
    </source>
</reference>
<feature type="domain" description="Nephrocystin 3-like N-terminal" evidence="8">
    <location>
        <begin position="314"/>
        <end position="483"/>
    </location>
</feature>
<accession>A0A6G1G0Z3</accession>
<reference evidence="11" key="3">
    <citation type="submission" date="2025-04" db="UniProtKB">
        <authorList>
            <consortium name="RefSeq"/>
        </authorList>
    </citation>
    <scope>IDENTIFICATION</scope>
    <source>
        <strain evidence="11">CBS 781.70</strain>
    </source>
</reference>